<evidence type="ECO:0000256" key="1">
    <source>
        <dbReference type="ARBA" id="ARBA00004141"/>
    </source>
</evidence>
<dbReference type="AlphaFoldDB" id="A0A0C3GVT6"/>
<dbReference type="PROSITE" id="PS50850">
    <property type="entry name" value="MFS"/>
    <property type="match status" value="1"/>
</dbReference>
<dbReference type="Pfam" id="PF00083">
    <property type="entry name" value="Sugar_tr"/>
    <property type="match status" value="1"/>
</dbReference>
<evidence type="ECO:0000256" key="2">
    <source>
        <dbReference type="ARBA" id="ARBA00022692"/>
    </source>
</evidence>
<keyword evidence="3 5" id="KW-1133">Transmembrane helix</keyword>
<dbReference type="GO" id="GO:0022857">
    <property type="term" value="F:transmembrane transporter activity"/>
    <property type="evidence" value="ECO:0007669"/>
    <property type="project" value="InterPro"/>
</dbReference>
<feature type="non-terminal residue" evidence="7">
    <location>
        <position position="125"/>
    </location>
</feature>
<dbReference type="InParanoid" id="A0A0C3GVT6"/>
<feature type="transmembrane region" description="Helical" evidence="5">
    <location>
        <begin position="96"/>
        <end position="119"/>
    </location>
</feature>
<protein>
    <recommendedName>
        <fullName evidence="6">Major facilitator superfamily (MFS) profile domain-containing protein</fullName>
    </recommendedName>
</protein>
<organism evidence="7 8">
    <name type="scientific">Oidiodendron maius (strain Zn)</name>
    <dbReference type="NCBI Taxonomy" id="913774"/>
    <lineage>
        <taxon>Eukaryota</taxon>
        <taxon>Fungi</taxon>
        <taxon>Dikarya</taxon>
        <taxon>Ascomycota</taxon>
        <taxon>Pezizomycotina</taxon>
        <taxon>Leotiomycetes</taxon>
        <taxon>Leotiomycetes incertae sedis</taxon>
        <taxon>Myxotrichaceae</taxon>
        <taxon>Oidiodendron</taxon>
    </lineage>
</organism>
<dbReference type="InterPro" id="IPR020846">
    <property type="entry name" value="MFS_dom"/>
</dbReference>
<keyword evidence="2 5" id="KW-0812">Transmembrane</keyword>
<evidence type="ECO:0000259" key="6">
    <source>
        <dbReference type="PROSITE" id="PS50850"/>
    </source>
</evidence>
<evidence type="ECO:0000256" key="3">
    <source>
        <dbReference type="ARBA" id="ARBA00022989"/>
    </source>
</evidence>
<keyword evidence="8" id="KW-1185">Reference proteome</keyword>
<evidence type="ECO:0000313" key="7">
    <source>
        <dbReference type="EMBL" id="KIM94436.1"/>
    </source>
</evidence>
<feature type="transmembrane region" description="Helical" evidence="5">
    <location>
        <begin position="36"/>
        <end position="57"/>
    </location>
</feature>
<comment type="subcellular location">
    <subcellularLocation>
        <location evidence="1">Membrane</location>
        <topology evidence="1">Multi-pass membrane protein</topology>
    </subcellularLocation>
</comment>
<feature type="domain" description="Major facilitator superfamily (MFS) profile" evidence="6">
    <location>
        <begin position="1"/>
        <end position="125"/>
    </location>
</feature>
<accession>A0A0C3GVT6</accession>
<reference evidence="7 8" key="1">
    <citation type="submission" date="2014-04" db="EMBL/GenBank/DDBJ databases">
        <authorList>
            <consortium name="DOE Joint Genome Institute"/>
            <person name="Kuo A."/>
            <person name="Martino E."/>
            <person name="Perotto S."/>
            <person name="Kohler A."/>
            <person name="Nagy L.G."/>
            <person name="Floudas D."/>
            <person name="Copeland A."/>
            <person name="Barry K.W."/>
            <person name="Cichocki N."/>
            <person name="Veneault-Fourrey C."/>
            <person name="LaButti K."/>
            <person name="Lindquist E.A."/>
            <person name="Lipzen A."/>
            <person name="Lundell T."/>
            <person name="Morin E."/>
            <person name="Murat C."/>
            <person name="Sun H."/>
            <person name="Tunlid A."/>
            <person name="Henrissat B."/>
            <person name="Grigoriev I.V."/>
            <person name="Hibbett D.S."/>
            <person name="Martin F."/>
            <person name="Nordberg H.P."/>
            <person name="Cantor M.N."/>
            <person name="Hua S.X."/>
        </authorList>
    </citation>
    <scope>NUCLEOTIDE SEQUENCE [LARGE SCALE GENOMIC DNA]</scope>
    <source>
        <strain evidence="7 8">Zn</strain>
    </source>
</reference>
<dbReference type="HOGENOM" id="CLU_1998002_0_0_1"/>
<evidence type="ECO:0000256" key="4">
    <source>
        <dbReference type="ARBA" id="ARBA00023136"/>
    </source>
</evidence>
<keyword evidence="4 5" id="KW-0472">Membrane</keyword>
<feature type="non-terminal residue" evidence="7">
    <location>
        <position position="1"/>
    </location>
</feature>
<dbReference type="Proteomes" id="UP000054321">
    <property type="component" value="Unassembled WGS sequence"/>
</dbReference>
<reference evidence="8" key="2">
    <citation type="submission" date="2015-01" db="EMBL/GenBank/DDBJ databases">
        <title>Evolutionary Origins and Diversification of the Mycorrhizal Mutualists.</title>
        <authorList>
            <consortium name="DOE Joint Genome Institute"/>
            <consortium name="Mycorrhizal Genomics Consortium"/>
            <person name="Kohler A."/>
            <person name="Kuo A."/>
            <person name="Nagy L.G."/>
            <person name="Floudas D."/>
            <person name="Copeland A."/>
            <person name="Barry K.W."/>
            <person name="Cichocki N."/>
            <person name="Veneault-Fourrey C."/>
            <person name="LaButti K."/>
            <person name="Lindquist E.A."/>
            <person name="Lipzen A."/>
            <person name="Lundell T."/>
            <person name="Morin E."/>
            <person name="Murat C."/>
            <person name="Riley R."/>
            <person name="Ohm R."/>
            <person name="Sun H."/>
            <person name="Tunlid A."/>
            <person name="Henrissat B."/>
            <person name="Grigoriev I.V."/>
            <person name="Hibbett D.S."/>
            <person name="Martin F."/>
        </authorList>
    </citation>
    <scope>NUCLEOTIDE SEQUENCE [LARGE SCALE GENOMIC DNA]</scope>
    <source>
        <strain evidence="8">Zn</strain>
    </source>
</reference>
<dbReference type="OrthoDB" id="433512at2759"/>
<dbReference type="InterPro" id="IPR005828">
    <property type="entry name" value="MFS_sugar_transport-like"/>
</dbReference>
<name>A0A0C3GVT6_OIDMZ</name>
<feature type="transmembrane region" description="Helical" evidence="5">
    <location>
        <begin position="12"/>
        <end position="30"/>
    </location>
</feature>
<dbReference type="GO" id="GO:0016020">
    <property type="term" value="C:membrane"/>
    <property type="evidence" value="ECO:0007669"/>
    <property type="project" value="UniProtKB-SubCell"/>
</dbReference>
<sequence length="125" mass="13201">DIIGRRNLQFYSCLLTSILFAVWAAVMNVASPGGLIALFTVSQFTLACGPNLTTFLIPVELFPTRVRGSVHSISAASSKAGALLTAYGFASLVKKIGLCGVLGLMSGLLFLVVLVTLWIPEVKGK</sequence>
<dbReference type="Gene3D" id="1.20.1250.20">
    <property type="entry name" value="MFS general substrate transporter like domains"/>
    <property type="match status" value="1"/>
</dbReference>
<dbReference type="STRING" id="913774.A0A0C3GVT6"/>
<gene>
    <name evidence="7" type="ORF">OIDMADRAFT_97168</name>
</gene>
<evidence type="ECO:0000256" key="5">
    <source>
        <dbReference type="SAM" id="Phobius"/>
    </source>
</evidence>
<proteinExistence type="predicted"/>
<dbReference type="SUPFAM" id="SSF103473">
    <property type="entry name" value="MFS general substrate transporter"/>
    <property type="match status" value="1"/>
</dbReference>
<dbReference type="InterPro" id="IPR036259">
    <property type="entry name" value="MFS_trans_sf"/>
</dbReference>
<evidence type="ECO:0000313" key="8">
    <source>
        <dbReference type="Proteomes" id="UP000054321"/>
    </source>
</evidence>
<dbReference type="EMBL" id="KN832890">
    <property type="protein sequence ID" value="KIM94436.1"/>
    <property type="molecule type" value="Genomic_DNA"/>
</dbReference>